<dbReference type="InterPro" id="IPR003737">
    <property type="entry name" value="GlcNAc_PI_deacetylase-related"/>
</dbReference>
<dbReference type="SUPFAM" id="SSF102588">
    <property type="entry name" value="LmbE-like"/>
    <property type="match status" value="1"/>
</dbReference>
<accession>A0A0H4KMR5</accession>
<evidence type="ECO:0000313" key="2">
    <source>
        <dbReference type="EMBL" id="AKO93599.1"/>
    </source>
</evidence>
<evidence type="ECO:0000313" key="3">
    <source>
        <dbReference type="Proteomes" id="UP000036202"/>
    </source>
</evidence>
<dbReference type="RefSeq" id="WP_019392091.1">
    <property type="nucleotide sequence ID" value="NZ_ALIM01000014.1"/>
</dbReference>
<dbReference type="OrthoDB" id="9790023at2"/>
<evidence type="ECO:0000256" key="1">
    <source>
        <dbReference type="ARBA" id="ARBA00001947"/>
    </source>
</evidence>
<dbReference type="GO" id="GO:0016811">
    <property type="term" value="F:hydrolase activity, acting on carbon-nitrogen (but not peptide) bonds, in linear amides"/>
    <property type="evidence" value="ECO:0007669"/>
    <property type="project" value="TreeGrafter"/>
</dbReference>
<dbReference type="AlphaFoldDB" id="A0A0H4KMR5"/>
<dbReference type="PANTHER" id="PTHR12993:SF27">
    <property type="entry name" value="N-ACETYL-ALPHA-D-GLUCOSAMINYL L-MALATE DEACETYLASE 2-RELATED"/>
    <property type="match status" value="1"/>
</dbReference>
<dbReference type="PANTHER" id="PTHR12993">
    <property type="entry name" value="N-ACETYLGLUCOSAMINYL-PHOSPHATIDYLINOSITOL DE-N-ACETYLASE-RELATED"/>
    <property type="match status" value="1"/>
</dbReference>
<dbReference type="Proteomes" id="UP000036202">
    <property type="component" value="Chromosome"/>
</dbReference>
<reference evidence="3" key="2">
    <citation type="submission" date="2015-06" db="EMBL/GenBank/DDBJ databases">
        <title>Genome Sequence of Bacillus endophyticus and Analysis of its Companion Mechanism in the Ketogulonigenium vulgare-Bacillus strain Consortium.</title>
        <authorList>
            <person name="Jia N."/>
            <person name="Du J."/>
            <person name="Ding M.-Z."/>
            <person name="Gao F."/>
            <person name="Yuan Y.-J."/>
        </authorList>
    </citation>
    <scope>NUCLEOTIDE SEQUENCE [LARGE SCALE GENOMIC DNA]</scope>
    <source>
        <strain evidence="3">Hbe603</strain>
    </source>
</reference>
<dbReference type="EMBL" id="CP011974">
    <property type="protein sequence ID" value="AKO93599.1"/>
    <property type="molecule type" value="Genomic_DNA"/>
</dbReference>
<dbReference type="Gene3D" id="3.40.50.10320">
    <property type="entry name" value="LmbE-like"/>
    <property type="match status" value="1"/>
</dbReference>
<dbReference type="eggNOG" id="COG2120">
    <property type="taxonomic scope" value="Bacteria"/>
</dbReference>
<gene>
    <name evidence="2" type="ORF">BEH_16880</name>
</gene>
<dbReference type="InterPro" id="IPR024078">
    <property type="entry name" value="LmbE-like_dom_sf"/>
</dbReference>
<dbReference type="InterPro" id="IPR023841">
    <property type="entry name" value="BshB2"/>
</dbReference>
<name>A0A0H4KMR5_9BACI</name>
<proteinExistence type="predicted"/>
<keyword evidence="3" id="KW-1185">Reference proteome</keyword>
<accession>A0A1X7DBN8</accession>
<dbReference type="NCBIfam" id="TIGR04000">
    <property type="entry name" value="thiol_BshB2"/>
    <property type="match status" value="1"/>
</dbReference>
<dbReference type="PATRIC" id="fig|135735.6.peg.3589"/>
<reference evidence="2 3" key="1">
    <citation type="journal article" date="2015" name="PLoS ONE">
        <title>Genome Sequence of Bacillus endophyticus and Analysis of Its Companion Mechanism in the Ketogulonigenium vulgare-Bacillus Strain Consortium.</title>
        <authorList>
            <person name="Jia N."/>
            <person name="Du J."/>
            <person name="Ding M.Z."/>
            <person name="Gao F."/>
            <person name="Yuan Y.J."/>
        </authorList>
    </citation>
    <scope>NUCLEOTIDE SEQUENCE [LARGE SCALE GENOMIC DNA]</scope>
    <source>
        <strain evidence="2 3">Hbe603</strain>
    </source>
</reference>
<sequence>MERLLVIFPHPDDEAFGAAGTIALTKQSGGYVAYACTTLGEMGRNMGNPPFANRETLPKIRKEELTEVGEILELDELRMVGLRDKTLEFLDDEVYADVIGNIIDEIKPTTIITHYPGYAVHPDHNATGAATVRAVKRLRPEDRPRLLCHAFSKDRLEAIGHPDVVHDVSSVKDIKIAAIKAHRSQTQGMLGAMDFNNIEQSPEILKMLAREEFWTYSFDDEGK</sequence>
<organism evidence="2 3">
    <name type="scientific">Priestia filamentosa</name>
    <dbReference type="NCBI Taxonomy" id="1402861"/>
    <lineage>
        <taxon>Bacteria</taxon>
        <taxon>Bacillati</taxon>
        <taxon>Bacillota</taxon>
        <taxon>Bacilli</taxon>
        <taxon>Bacillales</taxon>
        <taxon>Bacillaceae</taxon>
        <taxon>Priestia</taxon>
    </lineage>
</organism>
<protein>
    <submittedName>
        <fullName evidence="2">Bacillithiol biosynthesis deacetylase BshB2</fullName>
    </submittedName>
</protein>
<comment type="cofactor">
    <cofactor evidence="1">
        <name>Zn(2+)</name>
        <dbReference type="ChEBI" id="CHEBI:29105"/>
    </cofactor>
</comment>
<dbReference type="Pfam" id="PF02585">
    <property type="entry name" value="PIG-L"/>
    <property type="match status" value="1"/>
</dbReference>
<dbReference type="KEGG" id="beo:BEH_16880"/>
<dbReference type="GeneID" id="93700507"/>